<dbReference type="PANTHER" id="PTHR33076">
    <property type="entry name" value="NON-SPECIFIC LIPID-TRANSFER PROTEIN 2-RELATED"/>
    <property type="match status" value="1"/>
</dbReference>
<feature type="signal peptide" evidence="4">
    <location>
        <begin position="1"/>
        <end position="21"/>
    </location>
</feature>
<dbReference type="InterPro" id="IPR000528">
    <property type="entry name" value="Plant_nsLTP"/>
</dbReference>
<protein>
    <recommendedName>
        <fullName evidence="3">Non-specific lipid-transfer protein</fullName>
    </recommendedName>
</protein>
<evidence type="ECO:0000313" key="7">
    <source>
        <dbReference type="Proteomes" id="UP001341840"/>
    </source>
</evidence>
<evidence type="ECO:0000256" key="3">
    <source>
        <dbReference type="RuleBase" id="RU000628"/>
    </source>
</evidence>
<gene>
    <name evidence="6" type="ORF">PIB30_038909</name>
</gene>
<dbReference type="Pfam" id="PF00234">
    <property type="entry name" value="Tryp_alpha_amyl"/>
    <property type="match status" value="1"/>
</dbReference>
<evidence type="ECO:0000313" key="6">
    <source>
        <dbReference type="EMBL" id="MED6110010.1"/>
    </source>
</evidence>
<comment type="similarity">
    <text evidence="1 3">Belongs to the plant LTP family.</text>
</comment>
<dbReference type="PROSITE" id="PS00597">
    <property type="entry name" value="PLANT_LTP"/>
    <property type="match status" value="1"/>
</dbReference>
<evidence type="ECO:0000256" key="2">
    <source>
        <dbReference type="ARBA" id="ARBA00023157"/>
    </source>
</evidence>
<reference evidence="6 7" key="1">
    <citation type="journal article" date="2023" name="Plants (Basel)">
        <title>Bridging the Gap: Combining Genomics and Transcriptomics Approaches to Understand Stylosanthes scabra, an Orphan Legume from the Brazilian Caatinga.</title>
        <authorList>
            <person name="Ferreira-Neto J.R.C."/>
            <person name="da Silva M.D."/>
            <person name="Binneck E."/>
            <person name="de Melo N.F."/>
            <person name="da Silva R.H."/>
            <person name="de Melo A.L.T.M."/>
            <person name="Pandolfi V."/>
            <person name="Bustamante F.O."/>
            <person name="Brasileiro-Vidal A.C."/>
            <person name="Benko-Iseppon A.M."/>
        </authorList>
    </citation>
    <scope>NUCLEOTIDE SEQUENCE [LARGE SCALE GENOMIC DNA]</scope>
    <source>
        <tissue evidence="6">Leaves</tissue>
    </source>
</reference>
<dbReference type="CDD" id="cd01960">
    <property type="entry name" value="nsLTP1"/>
    <property type="match status" value="1"/>
</dbReference>
<dbReference type="SMART" id="SM00499">
    <property type="entry name" value="AAI"/>
    <property type="match status" value="1"/>
</dbReference>
<feature type="chain" id="PRO_5046275962" description="Non-specific lipid-transfer protein" evidence="4">
    <location>
        <begin position="22"/>
        <end position="120"/>
    </location>
</feature>
<keyword evidence="3" id="KW-0446">Lipid-binding</keyword>
<dbReference type="PRINTS" id="PR00382">
    <property type="entry name" value="LIPIDTRNSFER"/>
</dbReference>
<evidence type="ECO:0000256" key="1">
    <source>
        <dbReference type="ARBA" id="ARBA00009748"/>
    </source>
</evidence>
<accession>A0ABU6QE91</accession>
<proteinExistence type="inferred from homology"/>
<comment type="caution">
    <text evidence="6">The sequence shown here is derived from an EMBL/GenBank/DDBJ whole genome shotgun (WGS) entry which is preliminary data.</text>
</comment>
<dbReference type="EMBL" id="JASCZI010000203">
    <property type="protein sequence ID" value="MED6110010.1"/>
    <property type="molecule type" value="Genomic_DNA"/>
</dbReference>
<dbReference type="Proteomes" id="UP001341840">
    <property type="component" value="Unassembled WGS sequence"/>
</dbReference>
<name>A0ABU6QE91_9FABA</name>
<dbReference type="InterPro" id="IPR036312">
    <property type="entry name" value="Bifun_inhib/LTP/seed_sf"/>
</dbReference>
<evidence type="ECO:0000256" key="4">
    <source>
        <dbReference type="SAM" id="SignalP"/>
    </source>
</evidence>
<sequence>MANSTMLLKVACLAMMCMVLSTSMANGALTCGQIVTVASPCIGYLRNPRPQPPPQCCSGLNSLNNQAKATPERRAACQCLKNTVLSIPGISLPTLADLPHKCGINLPYKVTPSIDCNTVH</sequence>
<evidence type="ECO:0000259" key="5">
    <source>
        <dbReference type="SMART" id="SM00499"/>
    </source>
</evidence>
<keyword evidence="4" id="KW-0732">Signal</keyword>
<dbReference type="InterPro" id="IPR016140">
    <property type="entry name" value="Bifunc_inhib/LTP/seed_store"/>
</dbReference>
<dbReference type="SUPFAM" id="SSF47699">
    <property type="entry name" value="Bifunctional inhibitor/lipid-transfer protein/seed storage 2S albumin"/>
    <property type="match status" value="1"/>
</dbReference>
<keyword evidence="7" id="KW-1185">Reference proteome</keyword>
<dbReference type="Gene3D" id="1.10.110.10">
    <property type="entry name" value="Plant lipid-transfer and hydrophobic proteins"/>
    <property type="match status" value="1"/>
</dbReference>
<comment type="function">
    <text evidence="3">Plant non-specific lipid-transfer proteins transfer phospholipids as well as galactolipids across membranes. May play a role in wax or cutin deposition in the cell walls of expanding epidermal cells and certain secretory tissues.</text>
</comment>
<organism evidence="6 7">
    <name type="scientific">Stylosanthes scabra</name>
    <dbReference type="NCBI Taxonomy" id="79078"/>
    <lineage>
        <taxon>Eukaryota</taxon>
        <taxon>Viridiplantae</taxon>
        <taxon>Streptophyta</taxon>
        <taxon>Embryophyta</taxon>
        <taxon>Tracheophyta</taxon>
        <taxon>Spermatophyta</taxon>
        <taxon>Magnoliopsida</taxon>
        <taxon>eudicotyledons</taxon>
        <taxon>Gunneridae</taxon>
        <taxon>Pentapetalae</taxon>
        <taxon>rosids</taxon>
        <taxon>fabids</taxon>
        <taxon>Fabales</taxon>
        <taxon>Fabaceae</taxon>
        <taxon>Papilionoideae</taxon>
        <taxon>50 kb inversion clade</taxon>
        <taxon>dalbergioids sensu lato</taxon>
        <taxon>Dalbergieae</taxon>
        <taxon>Pterocarpus clade</taxon>
        <taxon>Stylosanthes</taxon>
    </lineage>
</organism>
<keyword evidence="3" id="KW-0813">Transport</keyword>
<keyword evidence="2" id="KW-1015">Disulfide bond</keyword>
<feature type="domain" description="Bifunctional inhibitor/plant lipid transfer protein/seed storage helical" evidence="5">
    <location>
        <begin position="31"/>
        <end position="116"/>
    </location>
</feature>